<protein>
    <submittedName>
        <fullName evidence="1">Uncharacterized protein</fullName>
    </submittedName>
</protein>
<organism evidence="1">
    <name type="scientific">Arundo donax</name>
    <name type="common">Giant reed</name>
    <name type="synonym">Donax arundinaceus</name>
    <dbReference type="NCBI Taxonomy" id="35708"/>
    <lineage>
        <taxon>Eukaryota</taxon>
        <taxon>Viridiplantae</taxon>
        <taxon>Streptophyta</taxon>
        <taxon>Embryophyta</taxon>
        <taxon>Tracheophyta</taxon>
        <taxon>Spermatophyta</taxon>
        <taxon>Magnoliopsida</taxon>
        <taxon>Liliopsida</taxon>
        <taxon>Poales</taxon>
        <taxon>Poaceae</taxon>
        <taxon>PACMAD clade</taxon>
        <taxon>Arundinoideae</taxon>
        <taxon>Arundineae</taxon>
        <taxon>Arundo</taxon>
    </lineage>
</organism>
<dbReference type="AlphaFoldDB" id="A0A0A9F9S1"/>
<reference evidence="1" key="2">
    <citation type="journal article" date="2015" name="Data Brief">
        <title>Shoot transcriptome of the giant reed, Arundo donax.</title>
        <authorList>
            <person name="Barrero R.A."/>
            <person name="Guerrero F.D."/>
            <person name="Moolhuijzen P."/>
            <person name="Goolsby J.A."/>
            <person name="Tidwell J."/>
            <person name="Bellgard S.E."/>
            <person name="Bellgard M.I."/>
        </authorList>
    </citation>
    <scope>NUCLEOTIDE SEQUENCE</scope>
    <source>
        <tissue evidence="1">Shoot tissue taken approximately 20 cm above the soil surface</tissue>
    </source>
</reference>
<accession>A0A0A9F9S1</accession>
<evidence type="ECO:0000313" key="1">
    <source>
        <dbReference type="EMBL" id="JAE09785.1"/>
    </source>
</evidence>
<sequence length="23" mass="2349">MGSVGARRVPAASTRMALCVMSP</sequence>
<reference evidence="1" key="1">
    <citation type="submission" date="2014-09" db="EMBL/GenBank/DDBJ databases">
        <authorList>
            <person name="Magalhaes I.L.F."/>
            <person name="Oliveira U."/>
            <person name="Santos F.R."/>
            <person name="Vidigal T.H.D.A."/>
            <person name="Brescovit A.D."/>
            <person name="Santos A.J."/>
        </authorList>
    </citation>
    <scope>NUCLEOTIDE SEQUENCE</scope>
    <source>
        <tissue evidence="1">Shoot tissue taken approximately 20 cm above the soil surface</tissue>
    </source>
</reference>
<proteinExistence type="predicted"/>
<name>A0A0A9F9S1_ARUDO</name>
<dbReference type="EMBL" id="GBRH01188111">
    <property type="protein sequence ID" value="JAE09785.1"/>
    <property type="molecule type" value="Transcribed_RNA"/>
</dbReference>